<accession>A0ABM6LGH4</accession>
<proteinExistence type="predicted"/>
<dbReference type="Proteomes" id="UP000196877">
    <property type="component" value="Chromosome"/>
</dbReference>
<evidence type="ECO:0000313" key="1">
    <source>
        <dbReference type="EMBL" id="ASB88372.1"/>
    </source>
</evidence>
<dbReference type="EMBL" id="CP021920">
    <property type="protein sequence ID" value="ASB88372.1"/>
    <property type="molecule type" value="Genomic_DNA"/>
</dbReference>
<evidence type="ECO:0000313" key="2">
    <source>
        <dbReference type="Proteomes" id="UP000196877"/>
    </source>
</evidence>
<name>A0ABM6LGH4_9BACI</name>
<protein>
    <submittedName>
        <fullName evidence="1">Uncharacterized protein</fullName>
    </submittedName>
</protein>
<reference evidence="1 2" key="1">
    <citation type="submission" date="2017-06" db="EMBL/GenBank/DDBJ databases">
        <title>Genome sequence of Bacillus sonorensis strain SRCM101395.</title>
        <authorList>
            <person name="Cho S.H."/>
        </authorList>
    </citation>
    <scope>NUCLEOTIDE SEQUENCE [LARGE SCALE GENOMIC DNA]</scope>
    <source>
        <strain evidence="1 2">SRCM101395</strain>
    </source>
</reference>
<keyword evidence="2" id="KW-1185">Reference proteome</keyword>
<sequence length="45" mass="5459">MRKASAVIVEAFFMLFGRGFIVSKKQWFTDEKLWYNRIDNDSLYH</sequence>
<gene>
    <name evidence="1" type="ORF">S101395_01863</name>
</gene>
<organism evidence="1 2">
    <name type="scientific">Bacillus sonorensis</name>
    <dbReference type="NCBI Taxonomy" id="119858"/>
    <lineage>
        <taxon>Bacteria</taxon>
        <taxon>Bacillati</taxon>
        <taxon>Bacillota</taxon>
        <taxon>Bacilli</taxon>
        <taxon>Bacillales</taxon>
        <taxon>Bacillaceae</taxon>
        <taxon>Bacillus</taxon>
    </lineage>
</organism>